<accession>A0ABT1Y6D1</accession>
<protein>
    <submittedName>
        <fullName evidence="1">Uncharacterized protein</fullName>
    </submittedName>
</protein>
<evidence type="ECO:0000313" key="1">
    <source>
        <dbReference type="EMBL" id="MCR6546434.1"/>
    </source>
</evidence>
<dbReference type="RefSeq" id="WP_257913869.1">
    <property type="nucleotide sequence ID" value="NZ_JANPWE010000007.1"/>
</dbReference>
<sequence>MEYAYQWEFYTQQIRDGKTDISEGTQRFFNDYFRTNSMELRCLPVFARGKNSIWDDLTQFVVFNAPHSWNNGSMPKEQFAETVTKYFGDISYIHKSSGNVEYHDGLYTASGMSLHGFYIYELKNLEKGQTPEGKESWKAQITGYYFQGRPWGRETMGTVRAVYGKIPCMIRYLEMIEQCQGLEE</sequence>
<gene>
    <name evidence="1" type="ORF">NVS47_13095</name>
</gene>
<organism evidence="1 2">
    <name type="scientific">Dehalobacterium formicoaceticum</name>
    <dbReference type="NCBI Taxonomy" id="51515"/>
    <lineage>
        <taxon>Bacteria</taxon>
        <taxon>Bacillati</taxon>
        <taxon>Bacillota</taxon>
        <taxon>Clostridia</taxon>
        <taxon>Eubacteriales</taxon>
        <taxon>Peptococcaceae</taxon>
        <taxon>Dehalobacterium</taxon>
    </lineage>
</organism>
<dbReference type="EMBL" id="JANPWE010000007">
    <property type="protein sequence ID" value="MCR6546434.1"/>
    <property type="molecule type" value="Genomic_DNA"/>
</dbReference>
<keyword evidence="2" id="KW-1185">Reference proteome</keyword>
<name>A0ABT1Y6D1_9FIRM</name>
<evidence type="ECO:0000313" key="2">
    <source>
        <dbReference type="Proteomes" id="UP001524944"/>
    </source>
</evidence>
<proteinExistence type="predicted"/>
<dbReference type="Proteomes" id="UP001524944">
    <property type="component" value="Unassembled WGS sequence"/>
</dbReference>
<reference evidence="1 2" key="1">
    <citation type="submission" date="2022-08" db="EMBL/GenBank/DDBJ databases">
        <title>Proteogenomics of the novel Dehalobacterium formicoaceticum strain EZ94 highlights a key role of methyltransferases during anaerobic dichloromethane degradation.</title>
        <authorList>
            <person name="Wasmund K."/>
        </authorList>
    </citation>
    <scope>NUCLEOTIDE SEQUENCE [LARGE SCALE GENOMIC DNA]</scope>
    <source>
        <strain evidence="1 2">EZ94</strain>
    </source>
</reference>
<comment type="caution">
    <text evidence="1">The sequence shown here is derived from an EMBL/GenBank/DDBJ whole genome shotgun (WGS) entry which is preliminary data.</text>
</comment>